<name>A0A1F7XJE5_9BACT</name>
<organism evidence="7 8">
    <name type="scientific">Candidatus Woesebacteria bacterium RBG_16_42_24</name>
    <dbReference type="NCBI Taxonomy" id="1802485"/>
    <lineage>
        <taxon>Bacteria</taxon>
        <taxon>Candidatus Woeseibacteriota</taxon>
    </lineage>
</organism>
<evidence type="ECO:0000256" key="2">
    <source>
        <dbReference type="ARBA" id="ARBA00022980"/>
    </source>
</evidence>
<evidence type="ECO:0000256" key="3">
    <source>
        <dbReference type="ARBA" id="ARBA00023274"/>
    </source>
</evidence>
<dbReference type="PANTHER" id="PTHR15893">
    <property type="entry name" value="RIBOSOMAL PROTEIN L27"/>
    <property type="match status" value="1"/>
</dbReference>
<dbReference type="Gene3D" id="2.40.50.100">
    <property type="match status" value="1"/>
</dbReference>
<accession>A0A1F7XJE5</accession>
<dbReference type="GO" id="GO:0003735">
    <property type="term" value="F:structural constituent of ribosome"/>
    <property type="evidence" value="ECO:0007669"/>
    <property type="project" value="InterPro"/>
</dbReference>
<dbReference type="GO" id="GO:1990904">
    <property type="term" value="C:ribonucleoprotein complex"/>
    <property type="evidence" value="ECO:0007669"/>
    <property type="project" value="UniProtKB-KW"/>
</dbReference>
<evidence type="ECO:0000256" key="1">
    <source>
        <dbReference type="ARBA" id="ARBA00010797"/>
    </source>
</evidence>
<comment type="similarity">
    <text evidence="1">Belongs to the bacterial ribosomal protein bL27 family.</text>
</comment>
<dbReference type="InterPro" id="IPR001684">
    <property type="entry name" value="Ribosomal_bL27"/>
</dbReference>
<evidence type="ECO:0000256" key="6">
    <source>
        <dbReference type="SAM" id="MobiDB-lite"/>
    </source>
</evidence>
<keyword evidence="2" id="KW-0689">Ribosomal protein</keyword>
<evidence type="ECO:0000256" key="5">
    <source>
        <dbReference type="ARBA" id="ARBA00035477"/>
    </source>
</evidence>
<dbReference type="Proteomes" id="UP000177382">
    <property type="component" value="Unassembled WGS sequence"/>
</dbReference>
<sequence length="81" mass="8578">MSTHKQGGKASQHVSPAGKRLGMKVSNGESVGAGEILIRQRGTKFHAGTGAKKGRDHTIYSVRVGKVKMSQKYGKGIISIT</sequence>
<dbReference type="GO" id="GO:0006412">
    <property type="term" value="P:translation"/>
    <property type="evidence" value="ECO:0007669"/>
    <property type="project" value="InterPro"/>
</dbReference>
<dbReference type="STRING" id="1802485.A2V97_00290"/>
<evidence type="ECO:0000256" key="4">
    <source>
        <dbReference type="ARBA" id="ARBA00035175"/>
    </source>
</evidence>
<comment type="caution">
    <text evidence="7">The sequence shown here is derived from an EMBL/GenBank/DDBJ whole genome shotgun (WGS) entry which is preliminary data.</text>
</comment>
<dbReference type="SUPFAM" id="SSF110324">
    <property type="entry name" value="Ribosomal L27 protein-like"/>
    <property type="match status" value="1"/>
</dbReference>
<reference evidence="7 8" key="1">
    <citation type="journal article" date="2016" name="Nat. Commun.">
        <title>Thousands of microbial genomes shed light on interconnected biogeochemical processes in an aquifer system.</title>
        <authorList>
            <person name="Anantharaman K."/>
            <person name="Brown C.T."/>
            <person name="Hug L.A."/>
            <person name="Sharon I."/>
            <person name="Castelle C.J."/>
            <person name="Probst A.J."/>
            <person name="Thomas B.C."/>
            <person name="Singh A."/>
            <person name="Wilkins M.J."/>
            <person name="Karaoz U."/>
            <person name="Brodie E.L."/>
            <person name="Williams K.H."/>
            <person name="Hubbard S.S."/>
            <person name="Banfield J.F."/>
        </authorList>
    </citation>
    <scope>NUCLEOTIDE SEQUENCE [LARGE SCALE GENOMIC DNA]</scope>
</reference>
<keyword evidence="3" id="KW-0687">Ribonucleoprotein</keyword>
<dbReference type="PANTHER" id="PTHR15893:SF0">
    <property type="entry name" value="LARGE RIBOSOMAL SUBUNIT PROTEIN BL27M"/>
    <property type="match status" value="1"/>
</dbReference>
<protein>
    <recommendedName>
        <fullName evidence="4">Large ribosomal subunit protein bL27</fullName>
    </recommendedName>
    <alternativeName>
        <fullName evidence="5">50S ribosomal protein L27</fullName>
    </alternativeName>
</protein>
<dbReference type="PRINTS" id="PR00063">
    <property type="entry name" value="RIBOSOMALL27"/>
</dbReference>
<dbReference type="AlphaFoldDB" id="A0A1F7XJE5"/>
<evidence type="ECO:0000313" key="8">
    <source>
        <dbReference type="Proteomes" id="UP000177382"/>
    </source>
</evidence>
<dbReference type="InterPro" id="IPR018261">
    <property type="entry name" value="Ribosomal_bL27_CS"/>
</dbReference>
<evidence type="ECO:0000313" key="7">
    <source>
        <dbReference type="EMBL" id="OGM15164.1"/>
    </source>
</evidence>
<dbReference type="GO" id="GO:0005840">
    <property type="term" value="C:ribosome"/>
    <property type="evidence" value="ECO:0007669"/>
    <property type="project" value="UniProtKB-KW"/>
</dbReference>
<gene>
    <name evidence="7" type="ORF">A2V97_00290</name>
</gene>
<dbReference type="Pfam" id="PF01016">
    <property type="entry name" value="Ribosomal_L27"/>
    <property type="match status" value="1"/>
</dbReference>
<feature type="region of interest" description="Disordered" evidence="6">
    <location>
        <begin position="1"/>
        <end position="26"/>
    </location>
</feature>
<dbReference type="PROSITE" id="PS00831">
    <property type="entry name" value="RIBOSOMAL_L27"/>
    <property type="match status" value="1"/>
</dbReference>
<dbReference type="EMBL" id="MGFX01000007">
    <property type="protein sequence ID" value="OGM15164.1"/>
    <property type="molecule type" value="Genomic_DNA"/>
</dbReference>
<proteinExistence type="inferred from homology"/>